<dbReference type="SUPFAM" id="SSF50156">
    <property type="entry name" value="PDZ domain-like"/>
    <property type="match status" value="1"/>
</dbReference>
<dbReference type="InterPro" id="IPR051201">
    <property type="entry name" value="Chloro_Bact_Ser_Proteases"/>
</dbReference>
<proteinExistence type="predicted"/>
<dbReference type="Pfam" id="PF13180">
    <property type="entry name" value="PDZ_2"/>
    <property type="match status" value="1"/>
</dbReference>
<evidence type="ECO:0000313" key="6">
    <source>
        <dbReference type="Proteomes" id="UP000185608"/>
    </source>
</evidence>
<evidence type="ECO:0000259" key="4">
    <source>
        <dbReference type="Pfam" id="PF13180"/>
    </source>
</evidence>
<dbReference type="PANTHER" id="PTHR43343">
    <property type="entry name" value="PEPTIDASE S12"/>
    <property type="match status" value="1"/>
</dbReference>
<evidence type="ECO:0000313" key="5">
    <source>
        <dbReference type="EMBL" id="AOW80664.1"/>
    </source>
</evidence>
<dbReference type="Proteomes" id="UP000185608">
    <property type="component" value="Chromosome"/>
</dbReference>
<dbReference type="AlphaFoldDB" id="A0A1D8S5N6"/>
<dbReference type="KEGG" id="halh:HTSR_1488"/>
<keyword evidence="1" id="KW-0645">Protease</keyword>
<feature type="domain" description="PDZ" evidence="4">
    <location>
        <begin position="224"/>
        <end position="326"/>
    </location>
</feature>
<dbReference type="SUPFAM" id="SSF50494">
    <property type="entry name" value="Trypsin-like serine proteases"/>
    <property type="match status" value="1"/>
</dbReference>
<dbReference type="Gene3D" id="2.40.10.120">
    <property type="match status" value="1"/>
</dbReference>
<evidence type="ECO:0000256" key="3">
    <source>
        <dbReference type="SAM" id="MobiDB-lite"/>
    </source>
</evidence>
<name>A0A1D8S5N6_9EURY</name>
<dbReference type="InterPro" id="IPR001478">
    <property type="entry name" value="PDZ"/>
</dbReference>
<accession>A0A1D8S5N6</accession>
<dbReference type="GO" id="GO:0004252">
    <property type="term" value="F:serine-type endopeptidase activity"/>
    <property type="evidence" value="ECO:0007669"/>
    <property type="project" value="InterPro"/>
</dbReference>
<sequence>MVFGADAGPSVDPPAPAETGATDGNLTELYEQTADSVAKLRVETDAGTSQGSGFLYDRRHVVTNAHVVQGATDLTVQFSDGAWRTGTVVGTDPYTDLAVVRVDSVPNGVEPLPLAESVPRPGQPVAAFGSPFGLQGTITHGIVSGVNRSMRVNGGFSVPDTVQTDAPVNPGNSGGPLVSMDGTVVGVNRAKEGDNIGFAISARLVERVVPELIADGSITHSFVGIRTVPVTPSVAAENDLERATGIAVVETTADGPADGVLQAGNWTGTSSGGVPSDADVIVAIDGQPVHSQEDLSRYLMLHTRPGETVSLTVYRGGQRLTVDVTLGERPSPT</sequence>
<dbReference type="PRINTS" id="PR00834">
    <property type="entry name" value="PROTEASES2C"/>
</dbReference>
<feature type="region of interest" description="Disordered" evidence="3">
    <location>
        <begin position="1"/>
        <end position="25"/>
    </location>
</feature>
<dbReference type="InterPro" id="IPR001940">
    <property type="entry name" value="Peptidase_S1C"/>
</dbReference>
<dbReference type="STRING" id="1873524.HSR6_1559"/>
<dbReference type="InterPro" id="IPR009003">
    <property type="entry name" value="Peptidase_S1_PA"/>
</dbReference>
<evidence type="ECO:0000256" key="2">
    <source>
        <dbReference type="ARBA" id="ARBA00022801"/>
    </source>
</evidence>
<gene>
    <name evidence="5" type="ORF">HTSR_1488</name>
</gene>
<dbReference type="Pfam" id="PF13365">
    <property type="entry name" value="Trypsin_2"/>
    <property type="match status" value="1"/>
</dbReference>
<dbReference type="Gene3D" id="2.30.42.10">
    <property type="match status" value="1"/>
</dbReference>
<dbReference type="PANTHER" id="PTHR43343:SF3">
    <property type="entry name" value="PROTEASE DO-LIKE 8, CHLOROPLASTIC"/>
    <property type="match status" value="1"/>
</dbReference>
<reference evidence="5 6" key="1">
    <citation type="submission" date="2016-06" db="EMBL/GenBank/DDBJ databases">
        <title>Discovery of anaerobic lithoheterotrophic haloarchaeon capable of sulfur respiration by hydrogen and formate.</title>
        <authorList>
            <person name="Sorokin D.Y."/>
            <person name="Kublanov I.V."/>
            <person name="Roman P."/>
            <person name="Sinninghe Damste J.S."/>
            <person name="Golyshin P.N."/>
            <person name="Rojo D."/>
            <person name="Ciordia S."/>
            <person name="Mena Md.C."/>
            <person name="Ferrer M."/>
            <person name="Smedile F."/>
            <person name="Messina E."/>
            <person name="La Cono V."/>
            <person name="Yakimov M.M."/>
        </authorList>
    </citation>
    <scope>NUCLEOTIDE SEQUENCE [LARGE SCALE GENOMIC DNA]</scope>
    <source>
        <strain evidence="5 6">HTSR1</strain>
    </source>
</reference>
<organism evidence="5 6">
    <name type="scientific">Halodesulfurarchaeum formicicum</name>
    <dbReference type="NCBI Taxonomy" id="1873524"/>
    <lineage>
        <taxon>Archaea</taxon>
        <taxon>Methanobacteriati</taxon>
        <taxon>Methanobacteriota</taxon>
        <taxon>Stenosarchaea group</taxon>
        <taxon>Halobacteria</taxon>
        <taxon>Halobacteriales</taxon>
        <taxon>Halobacteriaceae</taxon>
        <taxon>Halodesulfurarchaeum</taxon>
    </lineage>
</organism>
<protein>
    <submittedName>
        <fullName evidence="5">Periplasmic serine proteinase</fullName>
    </submittedName>
</protein>
<dbReference type="InterPro" id="IPR036034">
    <property type="entry name" value="PDZ_sf"/>
</dbReference>
<evidence type="ECO:0000256" key="1">
    <source>
        <dbReference type="ARBA" id="ARBA00022670"/>
    </source>
</evidence>
<dbReference type="EMBL" id="CP016070">
    <property type="protein sequence ID" value="AOW80664.1"/>
    <property type="molecule type" value="Genomic_DNA"/>
</dbReference>
<dbReference type="GO" id="GO:0006508">
    <property type="term" value="P:proteolysis"/>
    <property type="evidence" value="ECO:0007669"/>
    <property type="project" value="UniProtKB-KW"/>
</dbReference>
<keyword evidence="2" id="KW-0378">Hydrolase</keyword>